<comment type="similarity">
    <text evidence="1">Belongs to the FlgD family.</text>
</comment>
<dbReference type="STRING" id="1034943.BN59_01334"/>
<comment type="function">
    <text evidence="4">Required for flagellar hook formation. May act as a scaffolding protein.</text>
</comment>
<evidence type="ECO:0000256" key="1">
    <source>
        <dbReference type="ARBA" id="ARBA00010577"/>
    </source>
</evidence>
<dbReference type="eggNOG" id="COG1843">
    <property type="taxonomic scope" value="Bacteria"/>
</dbReference>
<dbReference type="AlphaFoldDB" id="A0A078KRK7"/>
<protein>
    <recommendedName>
        <fullName evidence="2">Basal-body rod modification protein FlgD</fullName>
    </recommendedName>
</protein>
<dbReference type="EMBL" id="CCSB01000001">
    <property type="protein sequence ID" value="CDZ77055.1"/>
    <property type="molecule type" value="Genomic_DNA"/>
</dbReference>
<dbReference type="RefSeq" id="WP_052403157.1">
    <property type="nucleotide sequence ID" value="NZ_CCVW01000001.1"/>
</dbReference>
<evidence type="ECO:0000256" key="2">
    <source>
        <dbReference type="ARBA" id="ARBA00016013"/>
    </source>
</evidence>
<dbReference type="GO" id="GO:0044781">
    <property type="term" value="P:bacterial-type flagellum organization"/>
    <property type="evidence" value="ECO:0007669"/>
    <property type="project" value="UniProtKB-KW"/>
</dbReference>
<keyword evidence="5" id="KW-0966">Cell projection</keyword>
<keyword evidence="5" id="KW-0969">Cilium</keyword>
<organism evidence="5 6">
    <name type="scientific">Legionella massiliensis</name>
    <dbReference type="NCBI Taxonomy" id="1034943"/>
    <lineage>
        <taxon>Bacteria</taxon>
        <taxon>Pseudomonadati</taxon>
        <taxon>Pseudomonadota</taxon>
        <taxon>Gammaproteobacteria</taxon>
        <taxon>Legionellales</taxon>
        <taxon>Legionellaceae</taxon>
        <taxon>Legionella</taxon>
    </lineage>
</organism>
<evidence type="ECO:0000256" key="4">
    <source>
        <dbReference type="ARBA" id="ARBA00024746"/>
    </source>
</evidence>
<name>A0A078KRK7_9GAMM</name>
<evidence type="ECO:0000256" key="3">
    <source>
        <dbReference type="ARBA" id="ARBA00022795"/>
    </source>
</evidence>
<evidence type="ECO:0000313" key="6">
    <source>
        <dbReference type="Proteomes" id="UP000044071"/>
    </source>
</evidence>
<evidence type="ECO:0000313" key="5">
    <source>
        <dbReference type="EMBL" id="CDZ77055.1"/>
    </source>
</evidence>
<keyword evidence="3" id="KW-1005">Bacterial flagellum biogenesis</keyword>
<accession>A0A078KRK7</accession>
<gene>
    <name evidence="5" type="ORF">BN59_01334</name>
</gene>
<reference evidence="5 6" key="1">
    <citation type="submission" date="2014-06" db="EMBL/GenBank/DDBJ databases">
        <authorList>
            <person name="Urmite Genomes Urmite Genomes"/>
        </authorList>
    </citation>
    <scope>NUCLEOTIDE SEQUENCE [LARGE SCALE GENOMIC DNA]</scope>
</reference>
<sequence length="125" mass="13701">MTDAIDATQGASVNQADYLKLFMQELTYQDPLKPIDNREFMAQMAQFSALQEAQETSKALAFLKDLAYDNKGLMLLGRKVSLIGNETESFTVNKVGFMPNGAPIIYVLANGKSLAVQLMDISSVS</sequence>
<dbReference type="InterPro" id="IPR005648">
    <property type="entry name" value="FlgD"/>
</dbReference>
<dbReference type="Proteomes" id="UP000044071">
    <property type="component" value="Unassembled WGS sequence"/>
</dbReference>
<keyword evidence="6" id="KW-1185">Reference proteome</keyword>
<dbReference type="Pfam" id="PF03963">
    <property type="entry name" value="FlgD"/>
    <property type="match status" value="1"/>
</dbReference>
<proteinExistence type="inferred from homology"/>
<dbReference type="OrthoDB" id="9785233at2"/>
<keyword evidence="5" id="KW-0282">Flagellum</keyword>